<evidence type="ECO:0000313" key="5">
    <source>
        <dbReference type="Proteomes" id="UP000823927"/>
    </source>
</evidence>
<name>A0A9D1JPS6_9FIRM</name>
<evidence type="ECO:0000259" key="3">
    <source>
        <dbReference type="Pfam" id="PF05193"/>
    </source>
</evidence>
<organism evidence="4 5">
    <name type="scientific">Candidatus Scybalocola faecigallinarum</name>
    <dbReference type="NCBI Taxonomy" id="2840941"/>
    <lineage>
        <taxon>Bacteria</taxon>
        <taxon>Bacillati</taxon>
        <taxon>Bacillota</taxon>
        <taxon>Clostridia</taxon>
        <taxon>Lachnospirales</taxon>
        <taxon>Lachnospiraceae</taxon>
        <taxon>Lachnospiraceae incertae sedis</taxon>
        <taxon>Candidatus Scybalocola (ex Gilroy et al. 2021)</taxon>
    </lineage>
</organism>
<evidence type="ECO:0000256" key="1">
    <source>
        <dbReference type="ARBA" id="ARBA00007261"/>
    </source>
</evidence>
<feature type="domain" description="Peptidase M16 N-terminal" evidence="2">
    <location>
        <begin position="12"/>
        <end position="157"/>
    </location>
</feature>
<dbReference type="Gene3D" id="3.30.830.10">
    <property type="entry name" value="Metalloenzyme, LuxS/M16 peptidase-like"/>
    <property type="match status" value="2"/>
</dbReference>
<dbReference type="GO" id="GO:0046872">
    <property type="term" value="F:metal ion binding"/>
    <property type="evidence" value="ECO:0007669"/>
    <property type="project" value="InterPro"/>
</dbReference>
<dbReference type="PANTHER" id="PTHR11851">
    <property type="entry name" value="METALLOPROTEASE"/>
    <property type="match status" value="1"/>
</dbReference>
<dbReference type="PANTHER" id="PTHR11851:SF49">
    <property type="entry name" value="MITOCHONDRIAL-PROCESSING PEPTIDASE SUBUNIT ALPHA"/>
    <property type="match status" value="1"/>
</dbReference>
<dbReference type="InterPro" id="IPR007863">
    <property type="entry name" value="Peptidase_M16_C"/>
</dbReference>
<evidence type="ECO:0000313" key="4">
    <source>
        <dbReference type="EMBL" id="HIS45959.1"/>
    </source>
</evidence>
<sequence>MVIRKKLKNNIRVVLEPMDNYRSVSIGVWVQAGSANENPQNNGIAHVTEHMVFKGTKKRSAKDIADAMTAIGDHLDAYTSKECTCFYTRTLGEYAYEALEIIADMLTNARLDPEDMKKELGIILDEIDMYADDADELSHELLQKEVWGDHPLGYIISGEKDVVRGFRPEDVRHFMDQYYSGQYLLISVAGNFSIEPMLDHIEALFGNISPGVSIPSGPEPVYRPATVCLHKDIEQIHLDLAFEGISCVHPDKYVLSVVNSILGGNGNSRLFQEVREERGLAYTVYSYGSSFKNCGLFQVYAAMAPEQTHQVLDAVLKAIDRMKREPVSEHELWLTKRQIRTELYMAAESTHDRMETNAKAWLYNETPETIEETAAHVDAVTAEDVSGFMQKYINFDKMGVAFVGNFSSMDVDMVNRVFEKWNIPQRCSRQKGCF</sequence>
<reference evidence="4" key="2">
    <citation type="journal article" date="2021" name="PeerJ">
        <title>Extensive microbial diversity within the chicken gut microbiome revealed by metagenomics and culture.</title>
        <authorList>
            <person name="Gilroy R."/>
            <person name="Ravi A."/>
            <person name="Getino M."/>
            <person name="Pursley I."/>
            <person name="Horton D.L."/>
            <person name="Alikhan N.F."/>
            <person name="Baker D."/>
            <person name="Gharbi K."/>
            <person name="Hall N."/>
            <person name="Watson M."/>
            <person name="Adriaenssens E.M."/>
            <person name="Foster-Nyarko E."/>
            <person name="Jarju S."/>
            <person name="Secka A."/>
            <person name="Antonio M."/>
            <person name="Oren A."/>
            <person name="Chaudhuri R.R."/>
            <person name="La Ragione R."/>
            <person name="Hildebrand F."/>
            <person name="Pallen M.J."/>
        </authorList>
    </citation>
    <scope>NUCLEOTIDE SEQUENCE</scope>
    <source>
        <strain evidence="4">CHK178-757</strain>
    </source>
</reference>
<protein>
    <submittedName>
        <fullName evidence="4">Insulinase family protein</fullName>
    </submittedName>
</protein>
<evidence type="ECO:0000259" key="2">
    <source>
        <dbReference type="Pfam" id="PF00675"/>
    </source>
</evidence>
<proteinExistence type="inferred from homology"/>
<dbReference type="Pfam" id="PF00675">
    <property type="entry name" value="Peptidase_M16"/>
    <property type="match status" value="1"/>
</dbReference>
<accession>A0A9D1JPS6</accession>
<dbReference type="InterPro" id="IPR011765">
    <property type="entry name" value="Pept_M16_N"/>
</dbReference>
<gene>
    <name evidence="4" type="ORF">IAB46_00070</name>
</gene>
<dbReference type="InterPro" id="IPR011249">
    <property type="entry name" value="Metalloenz_LuxS/M16"/>
</dbReference>
<feature type="domain" description="Peptidase M16 C-terminal" evidence="3">
    <location>
        <begin position="168"/>
        <end position="338"/>
    </location>
</feature>
<dbReference type="Pfam" id="PF05193">
    <property type="entry name" value="Peptidase_M16_C"/>
    <property type="match status" value="1"/>
</dbReference>
<dbReference type="InterPro" id="IPR050361">
    <property type="entry name" value="MPP/UQCRC_Complex"/>
</dbReference>
<comment type="caution">
    <text evidence="4">The sequence shown here is derived from an EMBL/GenBank/DDBJ whole genome shotgun (WGS) entry which is preliminary data.</text>
</comment>
<dbReference type="Proteomes" id="UP000823927">
    <property type="component" value="Unassembled WGS sequence"/>
</dbReference>
<reference evidence="4" key="1">
    <citation type="submission" date="2020-10" db="EMBL/GenBank/DDBJ databases">
        <authorList>
            <person name="Gilroy R."/>
        </authorList>
    </citation>
    <scope>NUCLEOTIDE SEQUENCE</scope>
    <source>
        <strain evidence="4">CHK178-757</strain>
    </source>
</reference>
<comment type="similarity">
    <text evidence="1">Belongs to the peptidase M16 family.</text>
</comment>
<dbReference type="SUPFAM" id="SSF63411">
    <property type="entry name" value="LuxS/MPP-like metallohydrolase"/>
    <property type="match status" value="2"/>
</dbReference>
<dbReference type="AlphaFoldDB" id="A0A9D1JPS6"/>
<dbReference type="EMBL" id="DVIT01000002">
    <property type="protein sequence ID" value="HIS45959.1"/>
    <property type="molecule type" value="Genomic_DNA"/>
</dbReference>